<keyword evidence="2" id="KW-1185">Reference proteome</keyword>
<dbReference type="AlphaFoldDB" id="C7ZAU2"/>
<dbReference type="RefSeq" id="XP_003044347.1">
    <property type="nucleotide sequence ID" value="XM_003044301.1"/>
</dbReference>
<name>C7ZAU2_FUSV7</name>
<protein>
    <submittedName>
        <fullName evidence="1">Uncharacterized protein</fullName>
    </submittedName>
</protein>
<dbReference type="KEGG" id="nhe:NECHADRAFT_82983"/>
<dbReference type="Proteomes" id="UP000005206">
    <property type="component" value="Chromosome 7"/>
</dbReference>
<dbReference type="EMBL" id="GG698914">
    <property type="protein sequence ID" value="EEU38634.1"/>
    <property type="molecule type" value="Genomic_DNA"/>
</dbReference>
<organism evidence="1 2">
    <name type="scientific">Fusarium vanettenii (strain ATCC MYA-4622 / CBS 123669 / FGSC 9596 / NRRL 45880 / 77-13-4)</name>
    <name type="common">Fusarium solani subsp. pisi</name>
    <dbReference type="NCBI Taxonomy" id="660122"/>
    <lineage>
        <taxon>Eukaryota</taxon>
        <taxon>Fungi</taxon>
        <taxon>Dikarya</taxon>
        <taxon>Ascomycota</taxon>
        <taxon>Pezizomycotina</taxon>
        <taxon>Sordariomycetes</taxon>
        <taxon>Hypocreomycetidae</taxon>
        <taxon>Hypocreales</taxon>
        <taxon>Nectriaceae</taxon>
        <taxon>Fusarium</taxon>
        <taxon>Fusarium solani species complex</taxon>
        <taxon>Fusarium vanettenii</taxon>
    </lineage>
</organism>
<gene>
    <name evidence="1" type="ORF">NECHADRAFT_82983</name>
</gene>
<dbReference type="OrthoDB" id="10563165at2759"/>
<evidence type="ECO:0000313" key="2">
    <source>
        <dbReference type="Proteomes" id="UP000005206"/>
    </source>
</evidence>
<reference evidence="1 2" key="1">
    <citation type="journal article" date="2009" name="PLoS Genet.">
        <title>The genome of Nectria haematococca: contribution of supernumerary chromosomes to gene expansion.</title>
        <authorList>
            <person name="Coleman J.J."/>
            <person name="Rounsley S.D."/>
            <person name="Rodriguez-Carres M."/>
            <person name="Kuo A."/>
            <person name="Wasmann C.C."/>
            <person name="Grimwood J."/>
            <person name="Schmutz J."/>
            <person name="Taga M."/>
            <person name="White G.J."/>
            <person name="Zhou S."/>
            <person name="Schwartz D.C."/>
            <person name="Freitag M."/>
            <person name="Ma L.J."/>
            <person name="Danchin E.G."/>
            <person name="Henrissat B."/>
            <person name="Coutinho P.M."/>
            <person name="Nelson D.R."/>
            <person name="Straney D."/>
            <person name="Napoli C.A."/>
            <person name="Barker B.M."/>
            <person name="Gribskov M."/>
            <person name="Rep M."/>
            <person name="Kroken S."/>
            <person name="Molnar I."/>
            <person name="Rensing C."/>
            <person name="Kennell J.C."/>
            <person name="Zamora J."/>
            <person name="Farman M.L."/>
            <person name="Selker E.U."/>
            <person name="Salamov A."/>
            <person name="Shapiro H."/>
            <person name="Pangilinan J."/>
            <person name="Lindquist E."/>
            <person name="Lamers C."/>
            <person name="Grigoriev I.V."/>
            <person name="Geiser D.M."/>
            <person name="Covert S.F."/>
            <person name="Temporini E."/>
            <person name="Vanetten H.D."/>
        </authorList>
    </citation>
    <scope>NUCLEOTIDE SEQUENCE [LARGE SCALE GENOMIC DNA]</scope>
    <source>
        <strain evidence="2">ATCC MYA-4622 / CBS 123669 / FGSC 9596 / NRRL 45880 / 77-13-4</strain>
    </source>
</reference>
<accession>C7ZAU2</accession>
<dbReference type="VEuPathDB" id="FungiDB:NECHADRAFT_82983"/>
<dbReference type="GeneID" id="9672882"/>
<evidence type="ECO:0000313" key="1">
    <source>
        <dbReference type="EMBL" id="EEU38634.1"/>
    </source>
</evidence>
<dbReference type="InParanoid" id="C7ZAU2"/>
<proteinExistence type="predicted"/>
<sequence length="136" mass="16076">MSFPIQNTADLTATSSQDGFIQHQARPDTDVIMVDGSDVATRYLMVIDGKLQYRETSGRTYPMDTLPEVFKEWLQQEMRLILDTAYERLGILERHREEHLEDAIRSDYSFWDTKRNIKMFTRLIRRQEQRQDPSSS</sequence>
<dbReference type="HOGENOM" id="CLU_1875987_0_0_1"/>